<keyword evidence="2" id="KW-1185">Reference proteome</keyword>
<dbReference type="AlphaFoldDB" id="A0A1M6J431"/>
<gene>
    <name evidence="1" type="ORF">SAMN02745176_03499</name>
</gene>
<name>A0A1M6J431_9FIRM</name>
<dbReference type="RefSeq" id="WP_073028104.1">
    <property type="nucleotide sequence ID" value="NZ_FQZS01000048.1"/>
</dbReference>
<evidence type="ECO:0000313" key="2">
    <source>
        <dbReference type="Proteomes" id="UP000184442"/>
    </source>
</evidence>
<accession>A0A1M6J431</accession>
<protein>
    <submittedName>
        <fullName evidence="1">Uncharacterized protein</fullName>
    </submittedName>
</protein>
<dbReference type="Proteomes" id="UP000184442">
    <property type="component" value="Unassembled WGS sequence"/>
</dbReference>
<evidence type="ECO:0000313" key="1">
    <source>
        <dbReference type="EMBL" id="SHJ41446.1"/>
    </source>
</evidence>
<sequence length="377" mass="43981">MNISIFNLAWQSAEKIFLNPSVLYKYEDIIKGVTVNGIRKKAVDINTTQAFGKKLNYGNFYDNKIKAMEVFDEVFLTKKDHIINELQQVRKREEIDVFEHKLFMSLQEALLPYSTPTLLKESYNRIRKIVDLYLEHIVAMAEEIDSATRERLMPLLFLPIDSWIIKNEAIFDSISIYRWGLTRDSSFGEVRTKNLYDDMQRYLLKKANEISMRLGKEFSVIYFDVFWNNRLNMPGCNLFGEQIAGITENMKADRKETKDSRKNNLGLSDLEALHKIDNNTSYPMLVKTLINELAEISIYLDKDYKCIKRNDGGYIFEAICPRGRRKNIVTVWPNKQGGGDIRIVGIGKYENRRRFDQSDIGANALKEDLRKAYRNTQ</sequence>
<dbReference type="OrthoDB" id="9886498at2"/>
<dbReference type="EMBL" id="FQZS01000048">
    <property type="protein sequence ID" value="SHJ41446.1"/>
    <property type="molecule type" value="Genomic_DNA"/>
</dbReference>
<proteinExistence type="predicted"/>
<reference evidence="1 2" key="1">
    <citation type="submission" date="2016-11" db="EMBL/GenBank/DDBJ databases">
        <authorList>
            <person name="Jaros S."/>
            <person name="Januszkiewicz K."/>
            <person name="Wedrychowicz H."/>
        </authorList>
    </citation>
    <scope>NUCLEOTIDE SEQUENCE [LARGE SCALE GENOMIC DNA]</scope>
    <source>
        <strain evidence="1 2">DSM 19022</strain>
    </source>
</reference>
<organism evidence="1 2">
    <name type="scientific">Lutispora thermophila DSM 19022</name>
    <dbReference type="NCBI Taxonomy" id="1122184"/>
    <lineage>
        <taxon>Bacteria</taxon>
        <taxon>Bacillati</taxon>
        <taxon>Bacillota</taxon>
        <taxon>Clostridia</taxon>
        <taxon>Lutisporales</taxon>
        <taxon>Lutisporaceae</taxon>
        <taxon>Lutispora</taxon>
    </lineage>
</organism>